<sequence>MLKFISITGALALVAACGGSGSDMTPRVPTQADLRAAEDAVAGDLLRIADFSPTSARNIPTSGRSVYNGSSALALSQGNREVELIGDSSLQIDFATGRTSGQADDFVGRVDGRAVRADGRIRYSGGEIGRGDEAGLFITDVDGTLDTGRDRIAIDGAAVGAFAGNRVEGRDRTRGIVGFGLTEGAQDVTDVPGLDDIPATMNAKLNGRPAVGGLIFTGEN</sequence>
<keyword evidence="2" id="KW-1185">Reference proteome</keyword>
<evidence type="ECO:0000313" key="1">
    <source>
        <dbReference type="EMBL" id="SEM82336.1"/>
    </source>
</evidence>
<dbReference type="RefSeq" id="WP_089899919.1">
    <property type="nucleotide sequence ID" value="NZ_FOCI01000005.1"/>
</dbReference>
<dbReference type="Proteomes" id="UP000199585">
    <property type="component" value="Unassembled WGS sequence"/>
</dbReference>
<name>A0A1H8BHV0_9RHOB</name>
<proteinExistence type="predicted"/>
<dbReference type="EMBL" id="FOCI01000005">
    <property type="protein sequence ID" value="SEM82336.1"/>
    <property type="molecule type" value="Genomic_DNA"/>
</dbReference>
<evidence type="ECO:0008006" key="3">
    <source>
        <dbReference type="Google" id="ProtNLM"/>
    </source>
</evidence>
<dbReference type="PROSITE" id="PS51257">
    <property type="entry name" value="PROKAR_LIPOPROTEIN"/>
    <property type="match status" value="1"/>
</dbReference>
<accession>A0A1H8BHV0</accession>
<evidence type="ECO:0000313" key="2">
    <source>
        <dbReference type="Proteomes" id="UP000199585"/>
    </source>
</evidence>
<reference evidence="1 2" key="1">
    <citation type="submission" date="2016-10" db="EMBL/GenBank/DDBJ databases">
        <authorList>
            <person name="de Groot N.N."/>
        </authorList>
    </citation>
    <scope>NUCLEOTIDE SEQUENCE [LARGE SCALE GENOMIC DNA]</scope>
    <source>
        <strain evidence="1 2">DSM 16213</strain>
    </source>
</reference>
<dbReference type="STRING" id="245187.SAMN04488003_10551"/>
<organism evidence="1 2">
    <name type="scientific">Loktanella fryxellensis</name>
    <dbReference type="NCBI Taxonomy" id="245187"/>
    <lineage>
        <taxon>Bacteria</taxon>
        <taxon>Pseudomonadati</taxon>
        <taxon>Pseudomonadota</taxon>
        <taxon>Alphaproteobacteria</taxon>
        <taxon>Rhodobacterales</taxon>
        <taxon>Roseobacteraceae</taxon>
        <taxon>Loktanella</taxon>
    </lineage>
</organism>
<gene>
    <name evidence="1" type="ORF">SAMN04488003_10551</name>
</gene>
<protein>
    <recommendedName>
        <fullName evidence="3">Transferrin-binding protein B C-lobe/N-lobe beta barrel domain-containing protein</fullName>
    </recommendedName>
</protein>
<dbReference type="OrthoDB" id="7651544at2"/>
<dbReference type="AlphaFoldDB" id="A0A1H8BHV0"/>